<evidence type="ECO:0000313" key="1">
    <source>
        <dbReference type="EMBL" id="GCA64319.1"/>
    </source>
</evidence>
<dbReference type="SUPFAM" id="SSF117281">
    <property type="entry name" value="Kelch motif"/>
    <property type="match status" value="1"/>
</dbReference>
<protein>
    <submittedName>
        <fullName evidence="1">Uncharacterized protein</fullName>
    </submittedName>
</protein>
<keyword evidence="2" id="KW-1185">Reference proteome</keyword>
<dbReference type="EMBL" id="BDIP01006871">
    <property type="protein sequence ID" value="GCA64319.1"/>
    <property type="molecule type" value="Genomic_DNA"/>
</dbReference>
<sequence>SDLRLSVPSLRHMPPVHLDFKYVDCKDIEDRIKKKCFPSAVGGGDMMIPMADGDIGFVVVNEEDDRLRLSCKGVGFKHAKTHSIIVKVGRKVITLNGDKSYLMNLRVPGEIYKIPFKKKGVKLRDSALLITVPLPSDPSKVLIHARFHDRERFHMLTLDTESNTFTHHPNTNYSSLGGCRFLHTPKACDWGVVGSRIHLIHTDRVFEKSIHNSFDMETFKWHKHGKIPFEVYSPAVISAGHYLLVIGGLDHER</sequence>
<dbReference type="Proteomes" id="UP000265618">
    <property type="component" value="Unassembled WGS sequence"/>
</dbReference>
<proteinExistence type="predicted"/>
<dbReference type="InterPro" id="IPR015915">
    <property type="entry name" value="Kelch-typ_b-propeller"/>
</dbReference>
<gene>
    <name evidence="1" type="ORF">KIPB_013917</name>
</gene>
<accession>A0A391P1P4</accession>
<reference evidence="1 2" key="1">
    <citation type="journal article" date="2018" name="PLoS ONE">
        <title>The draft genome of Kipferlia bialata reveals reductive genome evolution in fornicate parasites.</title>
        <authorList>
            <person name="Tanifuji G."/>
            <person name="Takabayashi S."/>
            <person name="Kume K."/>
            <person name="Takagi M."/>
            <person name="Nakayama T."/>
            <person name="Kamikawa R."/>
            <person name="Inagaki Y."/>
            <person name="Hashimoto T."/>
        </authorList>
    </citation>
    <scope>NUCLEOTIDE SEQUENCE [LARGE SCALE GENOMIC DNA]</scope>
    <source>
        <strain evidence="1">NY0173</strain>
    </source>
</reference>
<evidence type="ECO:0000313" key="2">
    <source>
        <dbReference type="Proteomes" id="UP000265618"/>
    </source>
</evidence>
<feature type="non-terminal residue" evidence="1">
    <location>
        <position position="1"/>
    </location>
</feature>
<organism evidence="1 2">
    <name type="scientific">Kipferlia bialata</name>
    <dbReference type="NCBI Taxonomy" id="797122"/>
    <lineage>
        <taxon>Eukaryota</taxon>
        <taxon>Metamonada</taxon>
        <taxon>Carpediemonas-like organisms</taxon>
        <taxon>Kipferlia</taxon>
    </lineage>
</organism>
<name>A0A391P1P4_9EUKA</name>
<dbReference type="AlphaFoldDB" id="A0A391P1P4"/>
<comment type="caution">
    <text evidence="1">The sequence shown here is derived from an EMBL/GenBank/DDBJ whole genome shotgun (WGS) entry which is preliminary data.</text>
</comment>